<dbReference type="SUPFAM" id="SSF52151">
    <property type="entry name" value="FabD/lysophospholipase-like"/>
    <property type="match status" value="1"/>
</dbReference>
<comment type="caution">
    <text evidence="7">The sequence shown here is derived from an EMBL/GenBank/DDBJ whole genome shotgun (WGS) entry which is preliminary data.</text>
</comment>
<dbReference type="Proteomes" id="UP000248553">
    <property type="component" value="Unassembled WGS sequence"/>
</dbReference>
<dbReference type="GO" id="GO:0016787">
    <property type="term" value="F:hydrolase activity"/>
    <property type="evidence" value="ECO:0007669"/>
    <property type="project" value="UniProtKB-UniRule"/>
</dbReference>
<evidence type="ECO:0000256" key="2">
    <source>
        <dbReference type="ARBA" id="ARBA00022963"/>
    </source>
</evidence>
<dbReference type="PANTHER" id="PTHR14226:SF29">
    <property type="entry name" value="NEUROPATHY TARGET ESTERASE SWS"/>
    <property type="match status" value="1"/>
</dbReference>
<gene>
    <name evidence="7" type="ORF">DLM85_08040</name>
</gene>
<feature type="short sequence motif" description="GXGXXG" evidence="4">
    <location>
        <begin position="34"/>
        <end position="39"/>
    </location>
</feature>
<feature type="short sequence motif" description="DGA/G" evidence="4">
    <location>
        <begin position="213"/>
        <end position="215"/>
    </location>
</feature>
<feature type="signal peptide" evidence="5">
    <location>
        <begin position="1"/>
        <end position="25"/>
    </location>
</feature>
<dbReference type="InterPro" id="IPR016035">
    <property type="entry name" value="Acyl_Trfase/lysoPLipase"/>
</dbReference>
<feature type="domain" description="PNPLA" evidence="6">
    <location>
        <begin position="30"/>
        <end position="226"/>
    </location>
</feature>
<dbReference type="GO" id="GO:0016042">
    <property type="term" value="P:lipid catabolic process"/>
    <property type="evidence" value="ECO:0007669"/>
    <property type="project" value="UniProtKB-UniRule"/>
</dbReference>
<feature type="short sequence motif" description="GXSXG" evidence="4">
    <location>
        <begin position="61"/>
        <end position="65"/>
    </location>
</feature>
<protein>
    <submittedName>
        <fullName evidence="7">Patatin</fullName>
    </submittedName>
</protein>
<dbReference type="Pfam" id="PF01734">
    <property type="entry name" value="Patatin"/>
    <property type="match status" value="1"/>
</dbReference>
<dbReference type="OrthoDB" id="9770965at2"/>
<evidence type="ECO:0000256" key="3">
    <source>
        <dbReference type="ARBA" id="ARBA00023098"/>
    </source>
</evidence>
<organism evidence="7 8">
    <name type="scientific">Hymenobacter edaphi</name>
    <dbReference type="NCBI Taxonomy" id="2211146"/>
    <lineage>
        <taxon>Bacteria</taxon>
        <taxon>Pseudomonadati</taxon>
        <taxon>Bacteroidota</taxon>
        <taxon>Cytophagia</taxon>
        <taxon>Cytophagales</taxon>
        <taxon>Hymenobacteraceae</taxon>
        <taxon>Hymenobacter</taxon>
    </lineage>
</organism>
<dbReference type="Gene3D" id="3.40.1090.10">
    <property type="entry name" value="Cytosolic phospholipase A2 catalytic domain"/>
    <property type="match status" value="2"/>
</dbReference>
<evidence type="ECO:0000256" key="5">
    <source>
        <dbReference type="SAM" id="SignalP"/>
    </source>
</evidence>
<dbReference type="PROSITE" id="PS51635">
    <property type="entry name" value="PNPLA"/>
    <property type="match status" value="1"/>
</dbReference>
<feature type="chain" id="PRO_5016398244" evidence="5">
    <location>
        <begin position="26"/>
        <end position="782"/>
    </location>
</feature>
<evidence type="ECO:0000313" key="7">
    <source>
        <dbReference type="EMBL" id="RAK67983.1"/>
    </source>
</evidence>
<evidence type="ECO:0000313" key="8">
    <source>
        <dbReference type="Proteomes" id="UP000248553"/>
    </source>
</evidence>
<accession>A0A328BLK0</accession>
<dbReference type="EMBL" id="QHKM01000002">
    <property type="protein sequence ID" value="RAK67983.1"/>
    <property type="molecule type" value="Genomic_DNA"/>
</dbReference>
<evidence type="ECO:0000256" key="4">
    <source>
        <dbReference type="PROSITE-ProRule" id="PRU01161"/>
    </source>
</evidence>
<dbReference type="AlphaFoldDB" id="A0A328BLK0"/>
<proteinExistence type="predicted"/>
<dbReference type="RefSeq" id="WP_111477598.1">
    <property type="nucleotide sequence ID" value="NZ_QHKM01000002.1"/>
</dbReference>
<feature type="active site" description="Nucleophile" evidence="4">
    <location>
        <position position="63"/>
    </location>
</feature>
<name>A0A328BLK0_9BACT</name>
<dbReference type="InterPro" id="IPR050301">
    <property type="entry name" value="NTE"/>
</dbReference>
<evidence type="ECO:0000256" key="1">
    <source>
        <dbReference type="ARBA" id="ARBA00022801"/>
    </source>
</evidence>
<dbReference type="InterPro" id="IPR002641">
    <property type="entry name" value="PNPLA_dom"/>
</dbReference>
<keyword evidence="8" id="KW-1185">Reference proteome</keyword>
<dbReference type="PANTHER" id="PTHR14226">
    <property type="entry name" value="NEUROPATHY TARGET ESTERASE/SWISS CHEESE D.MELANOGASTER"/>
    <property type="match status" value="1"/>
</dbReference>
<feature type="active site" description="Proton acceptor" evidence="4">
    <location>
        <position position="213"/>
    </location>
</feature>
<keyword evidence="5" id="KW-0732">Signal</keyword>
<keyword evidence="3 4" id="KW-0443">Lipid metabolism</keyword>
<dbReference type="CDD" id="cd07205">
    <property type="entry name" value="Pat_PNPLA6_PNPLA7_NTE1_like"/>
    <property type="match status" value="1"/>
</dbReference>
<keyword evidence="1 4" id="KW-0378">Hydrolase</keyword>
<evidence type="ECO:0000259" key="6">
    <source>
        <dbReference type="PROSITE" id="PS51635"/>
    </source>
</evidence>
<reference evidence="8" key="1">
    <citation type="submission" date="2018-05" db="EMBL/GenBank/DDBJ databases">
        <authorList>
            <person name="Nie L."/>
        </authorList>
    </citation>
    <scope>NUCLEOTIDE SEQUENCE [LARGE SCALE GENOMIC DNA]</scope>
    <source>
        <strain evidence="8">NL</strain>
    </source>
</reference>
<sequence length="782" mass="87544">MTRFFRPALGLLLVICCCLSRPARAQKVGLVLSGGGAKGLAHVGVLKVLEKNRIPIDYIVGTSMGAIVGGLYAAGYSPKEIEEIVVSPQFQDWVSGRPQEGKVFNYYDANPSPAALHLRLALDSTLKARVTPKLVDDVALNYVLATMLAPAGAISGYNFDKLLVPYRAVASEVFTRERVVQRSGSLSDAVRNSMAYPLAFRPIRQPDGRYLFDGAVVDNFPTGVMRDEFKPDVIIGVNVGDVAFGKYPTGKDDALLTGTLIFLGSNAADTLSVGRNGVFIQPNLEGMTAGDFAKVKKFISLGEQAATDKLPLALRRIQRREDTLALQQRRRAFTERAPKPEFKEVRVQGIPQMQQKFVTRFFRRSGSSYSPSDIEEGYYRLVNNDFFNNVYPRVRYDAKQEGYVLSVDARQNSNFTTDLGVLLTTRSMSNFYLGAAYRYLNRYLYTIQADATIGRFYNGAEGSFRVSIPGRVPLYVEPTITFNNFNFQDTGGLIGNGKAAQNTALQQRDLKTYLQVGFSPKYRSRYVLSFGAFTNRDRFANADQIRTDDELDQNRFQGFTGALAFQRNSLNRRQYATKGRRAEFGFRGVTGQEKYEPGSTAEGLPGREKNHQWVKASLFTEQYFSLNRSDTVGARTHAWGYMTELVASTQGTFATYRSTLTTSPAFLPLPDSRTIFLDNYRGTAYAAAGLRYVKAVAGSLEWRTEAYAHAFVRPWDRRPDDPLRAQRTNLFSRPYLTLMTGFQYQTPVGPAALQFVHYDEKNHQFGVFAHIGYVLFRDRSLD</sequence>
<keyword evidence="2 4" id="KW-0442">Lipid degradation</keyword>